<dbReference type="Gene3D" id="3.40.190.290">
    <property type="match status" value="1"/>
</dbReference>
<evidence type="ECO:0000256" key="4">
    <source>
        <dbReference type="ARBA" id="ARBA00023163"/>
    </source>
</evidence>
<protein>
    <submittedName>
        <fullName evidence="6">LysR family transcriptional regulator</fullName>
    </submittedName>
</protein>
<sequence length="321" mass="35599">MAIKSNNCLYINIYGVLNRTMRLPLSTLEVFNAIAREGSMRAAAEALGIKRSTVSHQLKTLEEQLGTVLFARTTRSLNLTEAGRALIRASGPAFEQLADGLESARTAGHAARGVLKLAIPEFAYQLLLCHHLVSFHEHYPEIEVELSLTDALSNILQEGLHAGFRLGGLIAEDMIAINLTDNLNTVVVASQSYLEKNGRPESPMDLLAHNCLRYRYQSSGQLAPWTFTGQDGVYPVQAHGSIIANSVPVTLDMAAKGLGIAYAFTEYCAEALESGRLEEILSEYRVSMPGINIYFPREYRDYMPLRLFISHIKRNIRDMPE</sequence>
<dbReference type="EMBL" id="JBIHSF010000008">
    <property type="protein sequence ID" value="MFH0261468.1"/>
    <property type="molecule type" value="Genomic_DNA"/>
</dbReference>
<dbReference type="Pfam" id="PF00126">
    <property type="entry name" value="HTH_1"/>
    <property type="match status" value="1"/>
</dbReference>
<organism evidence="6 7">
    <name type="scientific">Vibrio barjaei</name>
    <dbReference type="NCBI Taxonomy" id="1676683"/>
    <lineage>
        <taxon>Bacteria</taxon>
        <taxon>Pseudomonadati</taxon>
        <taxon>Pseudomonadota</taxon>
        <taxon>Gammaproteobacteria</taxon>
        <taxon>Vibrionales</taxon>
        <taxon>Vibrionaceae</taxon>
        <taxon>Vibrio</taxon>
    </lineage>
</organism>
<evidence type="ECO:0000259" key="5">
    <source>
        <dbReference type="PROSITE" id="PS50931"/>
    </source>
</evidence>
<name>A0ABW7IJP7_9VIBR</name>
<evidence type="ECO:0000313" key="6">
    <source>
        <dbReference type="EMBL" id="MFH0261468.1"/>
    </source>
</evidence>
<dbReference type="InterPro" id="IPR036390">
    <property type="entry name" value="WH_DNA-bd_sf"/>
</dbReference>
<dbReference type="PANTHER" id="PTHR30537:SF1">
    <property type="entry name" value="HTH-TYPE TRANSCRIPTIONAL REGULATOR PGRR"/>
    <property type="match status" value="1"/>
</dbReference>
<dbReference type="RefSeq" id="WP_394629322.1">
    <property type="nucleotide sequence ID" value="NZ_JBIHSF010000008.1"/>
</dbReference>
<dbReference type="Proteomes" id="UP001607125">
    <property type="component" value="Unassembled WGS sequence"/>
</dbReference>
<evidence type="ECO:0000313" key="7">
    <source>
        <dbReference type="Proteomes" id="UP001607125"/>
    </source>
</evidence>
<evidence type="ECO:0000256" key="2">
    <source>
        <dbReference type="ARBA" id="ARBA00023015"/>
    </source>
</evidence>
<keyword evidence="7" id="KW-1185">Reference proteome</keyword>
<keyword evidence="2" id="KW-0805">Transcription regulation</keyword>
<dbReference type="SUPFAM" id="SSF46785">
    <property type="entry name" value="Winged helix' DNA-binding domain"/>
    <property type="match status" value="1"/>
</dbReference>
<keyword evidence="4" id="KW-0804">Transcription</keyword>
<gene>
    <name evidence="6" type="ORF">ACGRH2_13770</name>
</gene>
<comment type="caution">
    <text evidence="6">The sequence shown here is derived from an EMBL/GenBank/DDBJ whole genome shotgun (WGS) entry which is preliminary data.</text>
</comment>
<dbReference type="InterPro" id="IPR036388">
    <property type="entry name" value="WH-like_DNA-bd_sf"/>
</dbReference>
<feature type="domain" description="HTH lysR-type" evidence="5">
    <location>
        <begin position="23"/>
        <end position="80"/>
    </location>
</feature>
<dbReference type="InterPro" id="IPR058163">
    <property type="entry name" value="LysR-type_TF_proteobact-type"/>
</dbReference>
<keyword evidence="3" id="KW-0238">DNA-binding</keyword>
<accession>A0ABW7IJP7</accession>
<dbReference type="InterPro" id="IPR000847">
    <property type="entry name" value="LysR_HTH_N"/>
</dbReference>
<evidence type="ECO:0000256" key="3">
    <source>
        <dbReference type="ARBA" id="ARBA00023125"/>
    </source>
</evidence>
<comment type="similarity">
    <text evidence="1">Belongs to the LysR transcriptional regulatory family.</text>
</comment>
<dbReference type="PROSITE" id="PS50931">
    <property type="entry name" value="HTH_LYSR"/>
    <property type="match status" value="1"/>
</dbReference>
<reference evidence="6 7" key="1">
    <citation type="submission" date="2024-10" db="EMBL/GenBank/DDBJ databases">
        <authorList>
            <person name="Yibar A."/>
            <person name="Saticioglu I.B."/>
            <person name="Duman M."/>
            <person name="Ajmi N."/>
            <person name="Gurler F."/>
            <person name="Ay H."/>
            <person name="Onuk E."/>
            <person name="Guler S."/>
            <person name="Romalde J.L."/>
        </authorList>
    </citation>
    <scope>NUCLEOTIDE SEQUENCE [LARGE SCALE GENOMIC DNA]</scope>
    <source>
        <strain evidence="6 7">1-TCBS-B</strain>
    </source>
</reference>
<dbReference type="PANTHER" id="PTHR30537">
    <property type="entry name" value="HTH-TYPE TRANSCRIPTIONAL REGULATOR"/>
    <property type="match status" value="1"/>
</dbReference>
<dbReference type="PRINTS" id="PR00039">
    <property type="entry name" value="HTHLYSR"/>
</dbReference>
<dbReference type="InterPro" id="IPR005119">
    <property type="entry name" value="LysR_subst-bd"/>
</dbReference>
<proteinExistence type="inferred from homology"/>
<dbReference type="SUPFAM" id="SSF53850">
    <property type="entry name" value="Periplasmic binding protein-like II"/>
    <property type="match status" value="1"/>
</dbReference>
<dbReference type="Pfam" id="PF03466">
    <property type="entry name" value="LysR_substrate"/>
    <property type="match status" value="1"/>
</dbReference>
<evidence type="ECO:0000256" key="1">
    <source>
        <dbReference type="ARBA" id="ARBA00009437"/>
    </source>
</evidence>
<dbReference type="Gene3D" id="1.10.10.10">
    <property type="entry name" value="Winged helix-like DNA-binding domain superfamily/Winged helix DNA-binding domain"/>
    <property type="match status" value="1"/>
</dbReference>